<gene>
    <name evidence="3" type="ORF">PITCH_A360018</name>
</gene>
<keyword evidence="1" id="KW-1133">Transmembrane helix</keyword>
<evidence type="ECO:0000256" key="1">
    <source>
        <dbReference type="SAM" id="Phobius"/>
    </source>
</evidence>
<dbReference type="PANTHER" id="PTHR30627">
    <property type="entry name" value="PEPTIDOGLYCAN D,D-TRANSPEPTIDASE"/>
    <property type="match status" value="1"/>
</dbReference>
<accession>A0A445MZM4</accession>
<sequence>MIIRRTSPTNWRDYQAKLRRDKKKKAFFKKLPTTLLYSGFSALTLFVLSLLGSWMFEHLSQASVPASDAVVPYLKGIKRTINFTGQDNPSPIRPFSELRDEMSGQDLLRTLNLDPENLSENMTLKMGEETLTIQSSIDHTIQDYVQTMVNRSGALLSAAVVLDGHNGRVLAMTSHSRDGSEKGLCLKAGFPAASLFKIIAASAAIDSAGFRPDNQVCYSGGKYTLYRRQLINKTGRYSARTSLKSAFGSSINPVFGTLGMSVLGQTTINDYAEKFLFNRKIPFDFPVEVSTTDIPADDFGLAQIASGYNKISLISPVHAALLASVAINEGVMVAPMLIERISNGTGDTVYQKNPTVLGKILDSAAARDLRELMRETVNTGTCRKSFSSLRRSKSFSNIDLGAKTGTMNDRTGRFLCDWLSAFAVDNNGDRAICIAILSVHGEKLGIKSNVLGKYIIAHYFTSSAT</sequence>
<reference evidence="3" key="1">
    <citation type="submission" date="2018-01" db="EMBL/GenBank/DDBJ databases">
        <authorList>
            <person name="Regsiter A."/>
            <person name="William W."/>
        </authorList>
    </citation>
    <scope>NUCLEOTIDE SEQUENCE</scope>
    <source>
        <strain evidence="3">TRIP AH-1</strain>
    </source>
</reference>
<dbReference type="InterPro" id="IPR050515">
    <property type="entry name" value="Beta-lactam/transpept"/>
</dbReference>
<dbReference type="GO" id="GO:0008658">
    <property type="term" value="F:penicillin binding"/>
    <property type="evidence" value="ECO:0007669"/>
    <property type="project" value="InterPro"/>
</dbReference>
<name>A0A445MZM4_9BACT</name>
<protein>
    <submittedName>
        <fullName evidence="3">Penicillin-binding protein, transpeptidase domain protein</fullName>
    </submittedName>
</protein>
<feature type="transmembrane region" description="Helical" evidence="1">
    <location>
        <begin position="34"/>
        <end position="56"/>
    </location>
</feature>
<dbReference type="EMBL" id="OJIN01000177">
    <property type="protein sequence ID" value="SPD74883.1"/>
    <property type="molecule type" value="Genomic_DNA"/>
</dbReference>
<feature type="domain" description="Penicillin-binding protein transpeptidase" evidence="2">
    <location>
        <begin position="158"/>
        <end position="408"/>
    </location>
</feature>
<dbReference type="AlphaFoldDB" id="A0A445MZM4"/>
<dbReference type="GO" id="GO:0005886">
    <property type="term" value="C:plasma membrane"/>
    <property type="evidence" value="ECO:0007669"/>
    <property type="project" value="TreeGrafter"/>
</dbReference>
<keyword evidence="1" id="KW-0812">Transmembrane</keyword>
<dbReference type="Pfam" id="PF00905">
    <property type="entry name" value="Transpeptidase"/>
    <property type="match status" value="1"/>
</dbReference>
<dbReference type="SUPFAM" id="SSF56601">
    <property type="entry name" value="beta-lactamase/transpeptidase-like"/>
    <property type="match status" value="1"/>
</dbReference>
<dbReference type="GO" id="GO:0071555">
    <property type="term" value="P:cell wall organization"/>
    <property type="evidence" value="ECO:0007669"/>
    <property type="project" value="TreeGrafter"/>
</dbReference>
<dbReference type="Gene3D" id="3.40.710.10">
    <property type="entry name" value="DD-peptidase/beta-lactamase superfamily"/>
    <property type="match status" value="1"/>
</dbReference>
<organism evidence="3">
    <name type="scientific">uncultured Desulfobacterium sp</name>
    <dbReference type="NCBI Taxonomy" id="201089"/>
    <lineage>
        <taxon>Bacteria</taxon>
        <taxon>Pseudomonadati</taxon>
        <taxon>Thermodesulfobacteriota</taxon>
        <taxon>Desulfobacteria</taxon>
        <taxon>Desulfobacterales</taxon>
        <taxon>Desulfobacteriaceae</taxon>
        <taxon>Desulfobacterium</taxon>
        <taxon>environmental samples</taxon>
    </lineage>
</organism>
<evidence type="ECO:0000259" key="2">
    <source>
        <dbReference type="Pfam" id="PF00905"/>
    </source>
</evidence>
<dbReference type="InterPro" id="IPR012338">
    <property type="entry name" value="Beta-lactam/transpept-like"/>
</dbReference>
<evidence type="ECO:0000313" key="3">
    <source>
        <dbReference type="EMBL" id="SPD74883.1"/>
    </source>
</evidence>
<dbReference type="GO" id="GO:0071972">
    <property type="term" value="F:peptidoglycan L,D-transpeptidase activity"/>
    <property type="evidence" value="ECO:0007669"/>
    <property type="project" value="TreeGrafter"/>
</dbReference>
<proteinExistence type="predicted"/>
<dbReference type="PANTHER" id="PTHR30627:SF2">
    <property type="entry name" value="PEPTIDOGLYCAN D,D-TRANSPEPTIDASE MRDA"/>
    <property type="match status" value="1"/>
</dbReference>
<keyword evidence="1" id="KW-0472">Membrane</keyword>
<dbReference type="InterPro" id="IPR001460">
    <property type="entry name" value="PCN-bd_Tpept"/>
</dbReference>